<evidence type="ECO:0000256" key="1">
    <source>
        <dbReference type="ARBA" id="ARBA00004245"/>
    </source>
</evidence>
<dbReference type="GO" id="GO:0098882">
    <property type="term" value="F:structural constituent of presynaptic active zone"/>
    <property type="evidence" value="ECO:0007669"/>
    <property type="project" value="TreeGrafter"/>
</dbReference>
<proteinExistence type="predicted"/>
<keyword evidence="3" id="KW-0597">Phosphoprotein</keyword>
<feature type="coiled-coil region" evidence="9">
    <location>
        <begin position="133"/>
        <end position="160"/>
    </location>
</feature>
<feature type="compositionally biased region" description="Basic and acidic residues" evidence="10">
    <location>
        <begin position="308"/>
        <end position="318"/>
    </location>
</feature>
<dbReference type="PANTHER" id="PTHR18861:SF1">
    <property type="entry name" value="ELKS_RAB6-INTERACTING_CAST FAMILY MEMBER 1"/>
    <property type="match status" value="1"/>
</dbReference>
<dbReference type="GO" id="GO:0007274">
    <property type="term" value="P:neuromuscular synaptic transmission"/>
    <property type="evidence" value="ECO:0007669"/>
    <property type="project" value="TreeGrafter"/>
</dbReference>
<dbReference type="Pfam" id="PF10174">
    <property type="entry name" value="Cast"/>
    <property type="match status" value="1"/>
</dbReference>
<feature type="region of interest" description="Disordered" evidence="10">
    <location>
        <begin position="229"/>
        <end position="255"/>
    </location>
</feature>
<dbReference type="PANTHER" id="PTHR18861">
    <property type="entry name" value="ELKS/RAB6-INTERACTING/CAST PROTEIN"/>
    <property type="match status" value="1"/>
</dbReference>
<dbReference type="GO" id="GO:0030424">
    <property type="term" value="C:axon"/>
    <property type="evidence" value="ECO:0007669"/>
    <property type="project" value="UniProtKB-SubCell"/>
</dbReference>
<evidence type="ECO:0000256" key="4">
    <source>
        <dbReference type="ARBA" id="ARBA00023018"/>
    </source>
</evidence>
<keyword evidence="6" id="KW-0206">Cytoskeleton</keyword>
<keyword evidence="12" id="KW-1185">Reference proteome</keyword>
<feature type="region of interest" description="Disordered" evidence="10">
    <location>
        <begin position="742"/>
        <end position="793"/>
    </location>
</feature>
<dbReference type="Proteomes" id="UP000265160">
    <property type="component" value="LG7"/>
</dbReference>
<dbReference type="GeneTree" id="ENSGT00650000093320"/>
<feature type="region of interest" description="Disordered" evidence="10">
    <location>
        <begin position="1"/>
        <end position="24"/>
    </location>
</feature>
<reference evidence="11" key="2">
    <citation type="submission" date="2025-08" db="UniProtKB">
        <authorList>
            <consortium name="Ensembl"/>
        </authorList>
    </citation>
    <scope>IDENTIFICATION</scope>
</reference>
<evidence type="ECO:0000256" key="5">
    <source>
        <dbReference type="ARBA" id="ARBA00023054"/>
    </source>
</evidence>
<name>A0A3P9CV65_9CICH</name>
<dbReference type="AlphaFoldDB" id="A0A3P9CV65"/>
<feature type="compositionally biased region" description="Gly residues" evidence="10">
    <location>
        <begin position="10"/>
        <end position="21"/>
    </location>
</feature>
<feature type="coiled-coil region" evidence="9">
    <location>
        <begin position="368"/>
        <end position="395"/>
    </location>
</feature>
<reference evidence="11" key="3">
    <citation type="submission" date="2025-09" db="UniProtKB">
        <authorList>
            <consortium name="Ensembl"/>
        </authorList>
    </citation>
    <scope>IDENTIFICATION</scope>
</reference>
<dbReference type="GO" id="GO:0048167">
    <property type="term" value="P:regulation of synaptic plasticity"/>
    <property type="evidence" value="ECO:0007669"/>
    <property type="project" value="TreeGrafter"/>
</dbReference>
<feature type="coiled-coil region" evidence="9">
    <location>
        <begin position="459"/>
        <end position="623"/>
    </location>
</feature>
<evidence type="ECO:0000313" key="11">
    <source>
        <dbReference type="Ensembl" id="ENSMZEP00005025872.1"/>
    </source>
</evidence>
<reference evidence="11 12" key="1">
    <citation type="journal article" date="2014" name="Nature">
        <title>The genomic substrate for adaptive radiation in African cichlid fish.</title>
        <authorList>
            <person name="Brawand D."/>
            <person name="Wagner C.E."/>
            <person name="Li Y.I."/>
            <person name="Malinsky M."/>
            <person name="Keller I."/>
            <person name="Fan S."/>
            <person name="Simakov O."/>
            <person name="Ng A.Y."/>
            <person name="Lim Z.W."/>
            <person name="Bezault E."/>
            <person name="Turner-Maier J."/>
            <person name="Johnson J."/>
            <person name="Alcazar R."/>
            <person name="Noh H.J."/>
            <person name="Russell P."/>
            <person name="Aken B."/>
            <person name="Alfoldi J."/>
            <person name="Amemiya C."/>
            <person name="Azzouzi N."/>
            <person name="Baroiller J.F."/>
            <person name="Barloy-Hubler F."/>
            <person name="Berlin A."/>
            <person name="Bloomquist R."/>
            <person name="Carleton K.L."/>
            <person name="Conte M.A."/>
            <person name="D'Cotta H."/>
            <person name="Eshel O."/>
            <person name="Gaffney L."/>
            <person name="Galibert F."/>
            <person name="Gante H.F."/>
            <person name="Gnerre S."/>
            <person name="Greuter L."/>
            <person name="Guyon R."/>
            <person name="Haddad N.S."/>
            <person name="Haerty W."/>
            <person name="Harris R.M."/>
            <person name="Hofmann H.A."/>
            <person name="Hourlier T."/>
            <person name="Hulata G."/>
            <person name="Jaffe D.B."/>
            <person name="Lara M."/>
            <person name="Lee A.P."/>
            <person name="MacCallum I."/>
            <person name="Mwaiko S."/>
            <person name="Nikaido M."/>
            <person name="Nishihara H."/>
            <person name="Ozouf-Costaz C."/>
            <person name="Penman D.J."/>
            <person name="Przybylski D."/>
            <person name="Rakotomanga M."/>
            <person name="Renn S.C.P."/>
            <person name="Ribeiro F.J."/>
            <person name="Ron M."/>
            <person name="Salzburger W."/>
            <person name="Sanchez-Pulido L."/>
            <person name="Santos M.E."/>
            <person name="Searle S."/>
            <person name="Sharpe T."/>
            <person name="Swofford R."/>
            <person name="Tan F.J."/>
            <person name="Williams L."/>
            <person name="Young S."/>
            <person name="Yin S."/>
            <person name="Okada N."/>
            <person name="Kocher T.D."/>
            <person name="Miska E.A."/>
            <person name="Lander E.S."/>
            <person name="Venkatesh B."/>
            <person name="Fernald R.D."/>
            <person name="Meyer A."/>
            <person name="Ponting C.P."/>
            <person name="Streelman J.T."/>
            <person name="Lindblad-Toh K."/>
            <person name="Seehausen O."/>
            <person name="Di Palma F."/>
        </authorList>
    </citation>
    <scope>NUCLEOTIDE SEQUENCE</scope>
</reference>
<evidence type="ECO:0000256" key="8">
    <source>
        <dbReference type="ARBA" id="ARBA00034106"/>
    </source>
</evidence>
<evidence type="ECO:0000313" key="12">
    <source>
        <dbReference type="Proteomes" id="UP000265160"/>
    </source>
</evidence>
<feature type="compositionally biased region" description="Basic and acidic residues" evidence="10">
    <location>
        <begin position="745"/>
        <end position="780"/>
    </location>
</feature>
<dbReference type="GO" id="GO:0048788">
    <property type="term" value="C:cytoskeleton of presynaptic active zone"/>
    <property type="evidence" value="ECO:0007669"/>
    <property type="project" value="TreeGrafter"/>
</dbReference>
<protein>
    <submittedName>
        <fullName evidence="11">ELKS/RAB6-interacting/CAST family member 1a</fullName>
    </submittedName>
</protein>
<evidence type="ECO:0000256" key="7">
    <source>
        <dbReference type="ARBA" id="ARBA00023273"/>
    </source>
</evidence>
<keyword evidence="5 9" id="KW-0175">Coiled coil</keyword>
<comment type="subcellular location">
    <subcellularLocation>
        <location evidence="1">Cytoplasm</location>
        <location evidence="1">Cytoskeleton</location>
    </subcellularLocation>
    <subcellularLocation>
        <location evidence="8">Presynapse</location>
    </subcellularLocation>
</comment>
<keyword evidence="7" id="KW-0966">Cell projection</keyword>
<sequence length="1043" mass="119721">MGHRRTNSTGGSGGGPGGAGGKTLSMENIQSLNAAYATSGPMYLSDNEVTMGGDHLPKTGGTVTTMGRQRVTYGSRGSSSGVVAASTPNISTTVPANAVLPAGMMAGDALAFGDHHMASTVPHSLRQARDNTILDLQAQLKEVLRENEMLRREVEVKESKLSSSMNSIKTFWSPELKKERALRKDEASKIAVWKEQYRVIQDEAQHLQMTVQALQDELRIQRDLNQLLQQDPASQGRDLALTSEPTEENYRRLQGEHERQAKELFLLRKTLEEMELRIDTQKQTLAARDESIKKLLEMLQSKGPSAKASEEDQERTRRLADAEMHRHHLESLLDQRDREITALREQELHRRYEGTPESTKTKALQTVIDMKDAKINSMERSLRDMEEELLMLKSNGLLSCEERQEEMKQMEVYRSHTKFMKNKMEQVKQDLSRKDTELLGLQTKLETLTNQFSDSKQHIEVLKESLTAKEQRAAILQTEVDALRLRLEEKEATLNKKSKQIQEMSEEKGTLNGEIHDLKDMLEVKERKINVLQKKIENLQEQLRDKEKQMSSLKERVKSLQADTSNTDTALTTLEESLAEKERIIERLKEQRDRDDREKTEELECTKKELKELKERLSLLQGDLSDRETSLLDLKEHASSLASSGLKKDSRLKSFEIALEQKKEECLKLENQLKRAQNAALEAQANTELAERIRNLEQEVARHREDSGKAQAEVDRLLEILREMENEKNDKDKKISELESLASRQMKDQSKKVASLKHKEQVEKSRNARLMEEARKREDNLSENSQQVKDTLRQKTERIEELEEALRESVQITAEREMVLAQEEAARSLQEKQMEELLGAMEKVKQELESMRAKLASTQQSLCEKEAHLTTLRAERRKHLEEVLEMKQEALLAAISEKDANIALLELSSSKKKKTQDEVAQLKREKDRLVQQLKQQTQNRMKLMADNYEDDHLKTAPDQTNHKPSPDQMIPPLLALSQNRSKLKLYIAHLTDLCHDRDPSILSQLTPPAHYHHSDPEDWEEDLQKMSAEQVMKKLLSHRDIHL</sequence>
<evidence type="ECO:0000256" key="3">
    <source>
        <dbReference type="ARBA" id="ARBA00022553"/>
    </source>
</evidence>
<accession>A0A3P9CV65</accession>
<dbReference type="InterPro" id="IPR019323">
    <property type="entry name" value="ELKS/CAST"/>
</dbReference>
<evidence type="ECO:0000256" key="6">
    <source>
        <dbReference type="ARBA" id="ARBA00023212"/>
    </source>
</evidence>
<dbReference type="SUPFAM" id="SSF57997">
    <property type="entry name" value="Tropomyosin"/>
    <property type="match status" value="1"/>
</dbReference>
<keyword evidence="4" id="KW-0770">Synapse</keyword>
<dbReference type="Ensembl" id="ENSMZET00005026708.1">
    <property type="protein sequence ID" value="ENSMZEP00005025872.1"/>
    <property type="gene ID" value="ENSMZEG00005019293.1"/>
</dbReference>
<organism evidence="11 12">
    <name type="scientific">Maylandia zebra</name>
    <name type="common">zebra mbuna</name>
    <dbReference type="NCBI Taxonomy" id="106582"/>
    <lineage>
        <taxon>Eukaryota</taxon>
        <taxon>Metazoa</taxon>
        <taxon>Chordata</taxon>
        <taxon>Craniata</taxon>
        <taxon>Vertebrata</taxon>
        <taxon>Euteleostomi</taxon>
        <taxon>Actinopterygii</taxon>
        <taxon>Neopterygii</taxon>
        <taxon>Teleostei</taxon>
        <taxon>Neoteleostei</taxon>
        <taxon>Acanthomorphata</taxon>
        <taxon>Ovalentaria</taxon>
        <taxon>Cichlomorphae</taxon>
        <taxon>Cichliformes</taxon>
        <taxon>Cichlidae</taxon>
        <taxon>African cichlids</taxon>
        <taxon>Pseudocrenilabrinae</taxon>
        <taxon>Haplochromini</taxon>
        <taxon>Maylandia</taxon>
        <taxon>Maylandia zebra complex</taxon>
    </lineage>
</organism>
<keyword evidence="2" id="KW-0963">Cytoplasm</keyword>
<dbReference type="Gene3D" id="1.10.287.1490">
    <property type="match status" value="1"/>
</dbReference>
<evidence type="ECO:0000256" key="9">
    <source>
        <dbReference type="SAM" id="Coils"/>
    </source>
</evidence>
<feature type="region of interest" description="Disordered" evidence="10">
    <location>
        <begin position="299"/>
        <end position="318"/>
    </location>
</feature>
<evidence type="ECO:0000256" key="2">
    <source>
        <dbReference type="ARBA" id="ARBA00022490"/>
    </source>
</evidence>
<evidence type="ECO:0000256" key="10">
    <source>
        <dbReference type="SAM" id="MobiDB-lite"/>
    </source>
</evidence>